<evidence type="ECO:0000313" key="3">
    <source>
        <dbReference type="Proteomes" id="UP000326837"/>
    </source>
</evidence>
<accession>A0A5K7XN24</accession>
<name>A0A5K7XN24_9BACT</name>
<gene>
    <name evidence="2" type="ORF">PLANPX_5775</name>
</gene>
<proteinExistence type="predicted"/>
<sequence>MRLAAGGWRAGHEHLRPSHRGRAVARSIADPAWAPTKIAQTIGGNDETISPSARPSQERIALLHAVVGLLTPRLDETRLLAACKPCRGFEPSQGSDWLLKRPVQRQWLKMRSSNRAWSQRRGRPGIAPEFPVASAERHVPSRPPTHGEPNSRDRV</sequence>
<dbReference type="AlphaFoldDB" id="A0A5K7XN24"/>
<protein>
    <submittedName>
        <fullName evidence="2">Uncharacterized protein</fullName>
    </submittedName>
</protein>
<evidence type="ECO:0000313" key="2">
    <source>
        <dbReference type="EMBL" id="BBO36163.1"/>
    </source>
</evidence>
<keyword evidence="3" id="KW-1185">Reference proteome</keyword>
<feature type="region of interest" description="Disordered" evidence="1">
    <location>
        <begin position="114"/>
        <end position="155"/>
    </location>
</feature>
<dbReference type="Proteomes" id="UP000326837">
    <property type="component" value="Chromosome"/>
</dbReference>
<dbReference type="KEGG" id="lpav:PLANPX_5775"/>
<reference evidence="3" key="1">
    <citation type="submission" date="2019-10" db="EMBL/GenBank/DDBJ databases">
        <title>Lacipirellula parvula gen. nov., sp. nov., representing a lineage of planctomycetes widespread in freshwater anoxic habitats, and description of the family Lacipirellulaceae.</title>
        <authorList>
            <person name="Dedysh S.N."/>
            <person name="Kulichevskaya I.S."/>
            <person name="Beletsky A.V."/>
            <person name="Rakitin A.L."/>
            <person name="Mardanov A.V."/>
            <person name="Ivanova A.A."/>
            <person name="Saltykova V.X."/>
            <person name="Rijpstra W.I.C."/>
            <person name="Sinninghe Damste J.S."/>
            <person name="Ravin N.V."/>
        </authorList>
    </citation>
    <scope>NUCLEOTIDE SEQUENCE [LARGE SCALE GENOMIC DNA]</scope>
    <source>
        <strain evidence="3">PX69</strain>
    </source>
</reference>
<organism evidence="2 3">
    <name type="scientific">Lacipirellula parvula</name>
    <dbReference type="NCBI Taxonomy" id="2650471"/>
    <lineage>
        <taxon>Bacteria</taxon>
        <taxon>Pseudomonadati</taxon>
        <taxon>Planctomycetota</taxon>
        <taxon>Planctomycetia</taxon>
        <taxon>Pirellulales</taxon>
        <taxon>Lacipirellulaceae</taxon>
        <taxon>Lacipirellula</taxon>
    </lineage>
</organism>
<evidence type="ECO:0000256" key="1">
    <source>
        <dbReference type="SAM" id="MobiDB-lite"/>
    </source>
</evidence>
<dbReference type="EMBL" id="AP021861">
    <property type="protein sequence ID" value="BBO36163.1"/>
    <property type="molecule type" value="Genomic_DNA"/>
</dbReference>
<feature type="region of interest" description="Disordered" evidence="1">
    <location>
        <begin position="1"/>
        <end position="22"/>
    </location>
</feature>